<proteinExistence type="predicted"/>
<dbReference type="OrthoDB" id="4153693at2"/>
<evidence type="ECO:0000313" key="1">
    <source>
        <dbReference type="EMBL" id="QEV18270.1"/>
    </source>
</evidence>
<dbReference type="Gene3D" id="2.40.10.10">
    <property type="entry name" value="Trypsin-like serine proteases"/>
    <property type="match status" value="1"/>
</dbReference>
<dbReference type="PROSITE" id="PS00134">
    <property type="entry name" value="TRYPSIN_HIS"/>
    <property type="match status" value="1"/>
</dbReference>
<reference evidence="1 2" key="1">
    <citation type="submission" date="2017-09" db="EMBL/GenBank/DDBJ databases">
        <authorList>
            <person name="Lee N."/>
            <person name="Cho B.-K."/>
        </authorList>
    </citation>
    <scope>NUCLEOTIDE SEQUENCE [LARGE SCALE GENOMIC DNA]</scope>
    <source>
        <strain evidence="1 2">ATCC 12461</strain>
    </source>
</reference>
<dbReference type="GO" id="GO:0006508">
    <property type="term" value="P:proteolysis"/>
    <property type="evidence" value="ECO:0007669"/>
    <property type="project" value="UniProtKB-KW"/>
</dbReference>
<evidence type="ECO:0000313" key="2">
    <source>
        <dbReference type="Proteomes" id="UP000326553"/>
    </source>
</evidence>
<dbReference type="Pfam" id="PF13365">
    <property type="entry name" value="Trypsin_2"/>
    <property type="match status" value="1"/>
</dbReference>
<dbReference type="AlphaFoldDB" id="A0A5J6HIT1"/>
<keyword evidence="2" id="KW-1185">Reference proteome</keyword>
<gene>
    <name evidence="1" type="ORF">CP975_12860</name>
</gene>
<dbReference type="InterPro" id="IPR018114">
    <property type="entry name" value="TRYPSIN_HIS"/>
</dbReference>
<name>A0A5J6HIT1_STRAD</name>
<accession>A0A5J6HIT1</accession>
<dbReference type="InterPro" id="IPR009003">
    <property type="entry name" value="Peptidase_S1_PA"/>
</dbReference>
<dbReference type="SUPFAM" id="SSF50494">
    <property type="entry name" value="Trypsin-like serine proteases"/>
    <property type="match status" value="1"/>
</dbReference>
<dbReference type="KEGG" id="salw:CP975_12860"/>
<keyword evidence="1" id="KW-0378">Hydrolase</keyword>
<sequence length="300" mass="33091">MNSGLSSGIFVSSFPAPVHGNLFWLPWRLPGEIGGSLRAGRTGGWPVVYDEYFIEIFRDDRRLGSGVRLTRDFALTAAHCLEERELEGRAAVRLGLPDGKDATGEVQDYDRASDLALLRLIFQKDEDVQLPGVCFDDARPHEPWKATHQLPDGDDVLRGSVAEVSYVYGSTGRGGTINALRLDCDWVPDDCTLFAGSPVERGDPYRPPVVLGLIVQHRAGGRAPDGTLFAGTVREAVTRFKRFRFRIEDLAGDPAPPLAVRPFAVGATETEKEILIRTAVEDALDKAGFPRVVRVHWTRR</sequence>
<organism evidence="1 2">
    <name type="scientific">Streptomyces alboniger</name>
    <dbReference type="NCBI Taxonomy" id="132473"/>
    <lineage>
        <taxon>Bacteria</taxon>
        <taxon>Bacillati</taxon>
        <taxon>Actinomycetota</taxon>
        <taxon>Actinomycetes</taxon>
        <taxon>Kitasatosporales</taxon>
        <taxon>Streptomycetaceae</taxon>
        <taxon>Streptomyces</taxon>
        <taxon>Streptomyces aurantiacus group</taxon>
    </lineage>
</organism>
<dbReference type="GO" id="GO:0004252">
    <property type="term" value="F:serine-type endopeptidase activity"/>
    <property type="evidence" value="ECO:0007669"/>
    <property type="project" value="InterPro"/>
</dbReference>
<protein>
    <submittedName>
        <fullName evidence="1">Serine protease</fullName>
    </submittedName>
</protein>
<keyword evidence="1" id="KW-0645">Protease</keyword>
<dbReference type="EMBL" id="CP023695">
    <property type="protein sequence ID" value="QEV18270.1"/>
    <property type="molecule type" value="Genomic_DNA"/>
</dbReference>
<dbReference type="Proteomes" id="UP000326553">
    <property type="component" value="Chromosome"/>
</dbReference>
<dbReference type="InterPro" id="IPR043504">
    <property type="entry name" value="Peptidase_S1_PA_chymotrypsin"/>
</dbReference>